<feature type="transmembrane region" description="Helical" evidence="1">
    <location>
        <begin position="14"/>
        <end position="35"/>
    </location>
</feature>
<evidence type="ECO:0000313" key="2">
    <source>
        <dbReference type="EMBL" id="OGG60761.1"/>
    </source>
</evidence>
<proteinExistence type="predicted"/>
<dbReference type="AlphaFoldDB" id="A0A1F6DHA1"/>
<protein>
    <submittedName>
        <fullName evidence="2">Uncharacterized protein</fullName>
    </submittedName>
</protein>
<dbReference type="Proteomes" id="UP000176377">
    <property type="component" value="Unassembled WGS sequence"/>
</dbReference>
<organism evidence="2 3">
    <name type="scientific">Candidatus Kaiserbacteria bacterium RIFCSPHIGHO2_01_FULL_56_24</name>
    <dbReference type="NCBI Taxonomy" id="1798487"/>
    <lineage>
        <taxon>Bacteria</taxon>
        <taxon>Candidatus Kaiseribacteriota</taxon>
    </lineage>
</organism>
<keyword evidence="1" id="KW-1133">Transmembrane helix</keyword>
<gene>
    <name evidence="2" type="ORF">A2765_01445</name>
</gene>
<keyword evidence="1" id="KW-0472">Membrane</keyword>
<reference evidence="2 3" key="1">
    <citation type="journal article" date="2016" name="Nat. Commun.">
        <title>Thousands of microbial genomes shed light on interconnected biogeochemical processes in an aquifer system.</title>
        <authorList>
            <person name="Anantharaman K."/>
            <person name="Brown C.T."/>
            <person name="Hug L.A."/>
            <person name="Sharon I."/>
            <person name="Castelle C.J."/>
            <person name="Probst A.J."/>
            <person name="Thomas B.C."/>
            <person name="Singh A."/>
            <person name="Wilkins M.J."/>
            <person name="Karaoz U."/>
            <person name="Brodie E.L."/>
            <person name="Williams K.H."/>
            <person name="Hubbard S.S."/>
            <person name="Banfield J.F."/>
        </authorList>
    </citation>
    <scope>NUCLEOTIDE SEQUENCE [LARGE SCALE GENOMIC DNA]</scope>
</reference>
<accession>A0A1F6DHA1</accession>
<evidence type="ECO:0000313" key="3">
    <source>
        <dbReference type="Proteomes" id="UP000176377"/>
    </source>
</evidence>
<keyword evidence="1" id="KW-0812">Transmembrane</keyword>
<dbReference type="EMBL" id="MFLA01000001">
    <property type="protein sequence ID" value="OGG60761.1"/>
    <property type="molecule type" value="Genomic_DNA"/>
</dbReference>
<comment type="caution">
    <text evidence="2">The sequence shown here is derived from an EMBL/GenBank/DDBJ whole genome shotgun (WGS) entry which is preliminary data.</text>
</comment>
<name>A0A1F6DHA1_9BACT</name>
<sequence length="382" mass="42379">MHLLKGIEWTPRNIAKAIVVGIIVVIFASFVFSFVRSSFDTETFGMNGSAEFSVAPMVGYGGASYGGKDAMYSYDSAQSAGLSARNVASSLTIAPGIPPIPGGYTTGNTAEQFEVTEYSASIETRDSANTCGQISELKSRSYVIFENANESDTSCDYRFKVEHARVPEILAFVKGLDPKDFNENTYTIKDIVDDFSSETEILTKKRDSIDDTLKDALAAYDEITSVATQNQDASSLAKIIDSKINLIQRLTQERIDINTQLDRLARAKADQLDRLAYTYFNVSAYENKYLDKDNLKDSWKNALRATVHDVNQALQDMSLGLLALLFIAIQWIIYGFILLFAAKYVWKFARKIWMGHVVAAKPAARNGSRSRTRVDTSGDDVR</sequence>
<feature type="transmembrane region" description="Helical" evidence="1">
    <location>
        <begin position="319"/>
        <end position="346"/>
    </location>
</feature>
<evidence type="ECO:0000256" key="1">
    <source>
        <dbReference type="SAM" id="Phobius"/>
    </source>
</evidence>